<evidence type="ECO:0000259" key="8">
    <source>
        <dbReference type="Pfam" id="PF20145"/>
    </source>
</evidence>
<proteinExistence type="inferred from homology"/>
<evidence type="ECO:0000256" key="2">
    <source>
        <dbReference type="ARBA" id="ARBA00005617"/>
    </source>
</evidence>
<dbReference type="GO" id="GO:0005783">
    <property type="term" value="C:endoplasmic reticulum"/>
    <property type="evidence" value="ECO:0007669"/>
    <property type="project" value="TreeGrafter"/>
</dbReference>
<evidence type="ECO:0000259" key="7">
    <source>
        <dbReference type="Pfam" id="PF10208"/>
    </source>
</evidence>
<organism evidence="9 10">
    <name type="scientific">Polypterus senegalus</name>
    <name type="common">Senegal bichir</name>
    <dbReference type="NCBI Taxonomy" id="55291"/>
    <lineage>
        <taxon>Eukaryota</taxon>
        <taxon>Metazoa</taxon>
        <taxon>Chordata</taxon>
        <taxon>Craniata</taxon>
        <taxon>Vertebrata</taxon>
        <taxon>Euteleostomi</taxon>
        <taxon>Actinopterygii</taxon>
        <taxon>Polypteriformes</taxon>
        <taxon>Polypteridae</taxon>
        <taxon>Polypterus</taxon>
    </lineage>
</organism>
<dbReference type="PANTHER" id="PTHR12990">
    <property type="entry name" value="ARMET-LIKE PROTEIN"/>
    <property type="match status" value="1"/>
</dbReference>
<dbReference type="Gene3D" id="1.10.720.30">
    <property type="entry name" value="SAP domain"/>
    <property type="match status" value="1"/>
</dbReference>
<dbReference type="Gene3D" id="1.10.225.10">
    <property type="entry name" value="Saposin-like"/>
    <property type="match status" value="1"/>
</dbReference>
<name>A0A8X8BLR2_POLSE</name>
<accession>A0A8X8BLR2</accession>
<dbReference type="InterPro" id="IPR036361">
    <property type="entry name" value="SAP_dom_sf"/>
</dbReference>
<feature type="domain" description="ARMET C-terminal" evidence="7">
    <location>
        <begin position="213"/>
        <end position="252"/>
    </location>
</feature>
<feature type="region of interest" description="Disordered" evidence="6">
    <location>
        <begin position="22"/>
        <end position="50"/>
    </location>
</feature>
<dbReference type="AlphaFoldDB" id="A0A8X8BLR2"/>
<dbReference type="FunFam" id="1.10.225.10:FF:000003">
    <property type="entry name" value="Mesencephalic astrocyte-derived neurotrophic factor"/>
    <property type="match status" value="1"/>
</dbReference>
<dbReference type="PANTHER" id="PTHR12990:SF9">
    <property type="entry name" value="CEREBRAL DOPAMINE NEUROTROPHIC FACTOR"/>
    <property type="match status" value="1"/>
</dbReference>
<evidence type="ECO:0000256" key="1">
    <source>
        <dbReference type="ARBA" id="ARBA00004613"/>
    </source>
</evidence>
<feature type="domain" description="ARMET N-terminal" evidence="8">
    <location>
        <begin position="111"/>
        <end position="205"/>
    </location>
</feature>
<dbReference type="InterPro" id="IPR045333">
    <property type="entry name" value="ARMET-like"/>
</dbReference>
<comment type="subcellular location">
    <subcellularLocation>
        <location evidence="1">Secreted</location>
    </subcellularLocation>
</comment>
<dbReference type="InterPro" id="IPR045332">
    <property type="entry name" value="ARMET_N"/>
</dbReference>
<protein>
    <submittedName>
        <fullName evidence="9">MANF factor</fullName>
    </submittedName>
</protein>
<feature type="non-terminal residue" evidence="9">
    <location>
        <position position="1"/>
    </location>
</feature>
<dbReference type="Pfam" id="PF10208">
    <property type="entry name" value="ARMET_C"/>
    <property type="match status" value="1"/>
</dbReference>
<comment type="similarity">
    <text evidence="2">Belongs to the ARMET family.</text>
</comment>
<keyword evidence="4" id="KW-0732">Signal</keyword>
<comment type="caution">
    <text evidence="9">The sequence shown here is derived from an EMBL/GenBank/DDBJ whole genome shotgun (WGS) entry which is preliminary data.</text>
</comment>
<evidence type="ECO:0000256" key="3">
    <source>
        <dbReference type="ARBA" id="ARBA00022525"/>
    </source>
</evidence>
<feature type="non-terminal residue" evidence="9">
    <location>
        <position position="262"/>
    </location>
</feature>
<dbReference type="EMBL" id="JAATIS010005064">
    <property type="protein sequence ID" value="KAG2460196.1"/>
    <property type="molecule type" value="Genomic_DNA"/>
</dbReference>
<evidence type="ECO:0000313" key="10">
    <source>
        <dbReference type="Proteomes" id="UP000886611"/>
    </source>
</evidence>
<dbReference type="GO" id="GO:0031175">
    <property type="term" value="P:neuron projection development"/>
    <property type="evidence" value="ECO:0007669"/>
    <property type="project" value="TreeGrafter"/>
</dbReference>
<evidence type="ECO:0000256" key="6">
    <source>
        <dbReference type="SAM" id="MobiDB-lite"/>
    </source>
</evidence>
<keyword evidence="5" id="KW-1015">Disulfide bond</keyword>
<evidence type="ECO:0000313" key="9">
    <source>
        <dbReference type="EMBL" id="KAG2460196.1"/>
    </source>
</evidence>
<keyword evidence="3" id="KW-0964">Secreted</keyword>
<reference evidence="9 10" key="1">
    <citation type="journal article" date="2021" name="Cell">
        <title>Tracing the genetic footprints of vertebrate landing in non-teleost ray-finned fishes.</title>
        <authorList>
            <person name="Bi X."/>
            <person name="Wang K."/>
            <person name="Yang L."/>
            <person name="Pan H."/>
            <person name="Jiang H."/>
            <person name="Wei Q."/>
            <person name="Fang M."/>
            <person name="Yu H."/>
            <person name="Zhu C."/>
            <person name="Cai Y."/>
            <person name="He Y."/>
            <person name="Gan X."/>
            <person name="Zeng H."/>
            <person name="Yu D."/>
            <person name="Zhu Y."/>
            <person name="Jiang H."/>
            <person name="Qiu Q."/>
            <person name="Yang H."/>
            <person name="Zhang Y.E."/>
            <person name="Wang W."/>
            <person name="Zhu M."/>
            <person name="He S."/>
            <person name="Zhang G."/>
        </authorList>
    </citation>
    <scope>NUCLEOTIDE SEQUENCE [LARGE SCALE GENOMIC DNA]</scope>
    <source>
        <strain evidence="9">Bchr_013</strain>
    </source>
</reference>
<dbReference type="InterPro" id="IPR019345">
    <property type="entry name" value="ARMET_C"/>
</dbReference>
<evidence type="ECO:0000256" key="5">
    <source>
        <dbReference type="ARBA" id="ARBA00023157"/>
    </source>
</evidence>
<dbReference type="SUPFAM" id="SSF68906">
    <property type="entry name" value="SAP domain"/>
    <property type="match status" value="1"/>
</dbReference>
<evidence type="ECO:0000256" key="4">
    <source>
        <dbReference type="ARBA" id="ARBA00022729"/>
    </source>
</evidence>
<sequence>MSARGQLRRSWVLGRHPGVCVDVDPAERSGSGSDQEGDWRERPLKGSGSRETWWWESPTWRPGVVGNQVLWDWDECHTEARDREVSSLVCVFQEGSCRERLACCDAQTGLAVCNGFLEKLYQTLKTKYKDFTPATVENELNIACRVARGKESRLCYYLGATSDAATKITSEVTRPLSYHVPVHKICEKLQKKDSQICELRYEKQVMDLSSSSLIKLKVVELKNILQSWGETCRACFEKTDYVNVIQELAPKYTSHKRYSSDL</sequence>
<dbReference type="GO" id="GO:0071542">
    <property type="term" value="P:dopaminergic neuron differentiation"/>
    <property type="evidence" value="ECO:0007669"/>
    <property type="project" value="TreeGrafter"/>
</dbReference>
<dbReference type="GO" id="GO:0005615">
    <property type="term" value="C:extracellular space"/>
    <property type="evidence" value="ECO:0007669"/>
    <property type="project" value="TreeGrafter"/>
</dbReference>
<keyword evidence="10" id="KW-1185">Reference proteome</keyword>
<dbReference type="Pfam" id="PF20145">
    <property type="entry name" value="ARMET_N"/>
    <property type="match status" value="1"/>
</dbReference>
<gene>
    <name evidence="9" type="primary">Manf_0</name>
    <name evidence="9" type="ORF">GTO96_0021564</name>
</gene>
<dbReference type="Proteomes" id="UP000886611">
    <property type="component" value="Unassembled WGS sequence"/>
</dbReference>